<dbReference type="InterPro" id="IPR036427">
    <property type="entry name" value="Bromodomain-like_sf"/>
</dbReference>
<dbReference type="Proteomes" id="UP001151699">
    <property type="component" value="Chromosome A"/>
</dbReference>
<evidence type="ECO:0000256" key="8">
    <source>
        <dbReference type="SAM" id="MobiDB-lite"/>
    </source>
</evidence>
<dbReference type="CDD" id="cd05513">
    <property type="entry name" value="Bromo_brd7_like"/>
    <property type="match status" value="1"/>
</dbReference>
<dbReference type="InterPro" id="IPR001487">
    <property type="entry name" value="Bromodomain"/>
</dbReference>
<dbReference type="GO" id="GO:0006357">
    <property type="term" value="P:regulation of transcription by RNA polymerase II"/>
    <property type="evidence" value="ECO:0007669"/>
    <property type="project" value="TreeGrafter"/>
</dbReference>
<dbReference type="GO" id="GO:0005634">
    <property type="term" value="C:nucleus"/>
    <property type="evidence" value="ECO:0007669"/>
    <property type="project" value="UniProtKB-SubCell"/>
</dbReference>
<comment type="subcellular location">
    <subcellularLocation>
        <location evidence="1">Nucleus</location>
    </subcellularLocation>
</comment>
<dbReference type="EMBL" id="WJQU01000001">
    <property type="protein sequence ID" value="KAJ6649285.1"/>
    <property type="molecule type" value="Genomic_DNA"/>
</dbReference>
<evidence type="ECO:0000256" key="6">
    <source>
        <dbReference type="PROSITE-ProRule" id="PRU00035"/>
    </source>
</evidence>
<evidence type="ECO:0000256" key="5">
    <source>
        <dbReference type="ARBA" id="ARBA00023242"/>
    </source>
</evidence>
<dbReference type="SUPFAM" id="SSF47370">
    <property type="entry name" value="Bromodomain"/>
    <property type="match status" value="1"/>
</dbReference>
<dbReference type="Pfam" id="PF12024">
    <property type="entry name" value="DUF3512"/>
    <property type="match status" value="1"/>
</dbReference>
<accession>A0A9Q0SA86</accession>
<evidence type="ECO:0000313" key="11">
    <source>
        <dbReference type="Proteomes" id="UP001151699"/>
    </source>
</evidence>
<dbReference type="PRINTS" id="PR00503">
    <property type="entry name" value="BROMODOMAIN"/>
</dbReference>
<sequence length="765" mass="86854">MGSKKHKKHKSERRDKYEERQFSLERPPSLKLILKVAGSSSTPEHVEQSSDYGAPADSVDYGVEYFEKHKKSKKKKKKKDREKRHKHHKEKRRREDSSQEESVCDDNLQESILRYAGITTCHSLSNSPATKPIIPLKKLSPTPEPDPEVFPTAPEILIPEKSPNVHSQKFMETHSLKSPASDSSGREPRSCVLKLKQSKSPLSKLLDHLLRALEKKDPHQFFAWPVTDEIAPGYSSIISDPMDFLSIRQKVEENEYTTLQEFADDFRLMCENAIKYNHVDTVYHKAAKRLLHVGLKMLQPDQLMRSLRSLIMYMKELTPKELGFDLTQTEQHDDLHVGDSADEGMSTGAEEVNAAQLEEDEKKRNIREANNPQSRFEPFVDDLTAEEVLAQVQSASKQARDRVTTKNAAKMGFLRQNKDGTTSMKILVATENDLPERVISLGAFTGKLQQGTGQLQGFREDRRNTAKTIKPIDYGNYSSFAPTYDSRFANLCKEESELVLNTYADETGIEYAGSIMDFSQDSSYASSLANHLLDVLTGGEHRKTIGTLNENQRQRCEQQEIEQTFPHIPDDDVKKYENVQIDFNHLRSLSELGVDVSFLNNLEQNHKTIELHKKLQEQLLTNSNLIERLQQVQTERLSQPLPQHLAHVARPNVDEIQLAAEITANLTEMAKQLPPETIVAKQSLRKAMGLSDIGLEPARLNVPSMITNQLSMMHKDIDHTPVPMDLEPEGDVRSVPDLEKELRELLEHGSTLQPNDDGIEHMLLA</sequence>
<evidence type="ECO:0000256" key="7">
    <source>
        <dbReference type="SAM" id="Coils"/>
    </source>
</evidence>
<comment type="caution">
    <text evidence="10">The sequence shown here is derived from an EMBL/GenBank/DDBJ whole genome shotgun (WGS) entry which is preliminary data.</text>
</comment>
<proteinExistence type="predicted"/>
<keyword evidence="2" id="KW-0805">Transcription regulation</keyword>
<protein>
    <submittedName>
        <fullName evidence="10">Bromodomain-containing protein 7</fullName>
    </submittedName>
</protein>
<feature type="region of interest" description="Disordered" evidence="8">
    <location>
        <begin position="1"/>
        <end position="104"/>
    </location>
</feature>
<keyword evidence="7" id="KW-0175">Coiled coil</keyword>
<evidence type="ECO:0000313" key="10">
    <source>
        <dbReference type="EMBL" id="KAJ6649285.1"/>
    </source>
</evidence>
<feature type="region of interest" description="Disordered" evidence="8">
    <location>
        <begin position="355"/>
        <end position="377"/>
    </location>
</feature>
<keyword evidence="5" id="KW-0539">Nucleus</keyword>
<feature type="domain" description="Bromo" evidence="9">
    <location>
        <begin position="214"/>
        <end position="284"/>
    </location>
</feature>
<keyword evidence="4" id="KW-0804">Transcription</keyword>
<evidence type="ECO:0000256" key="1">
    <source>
        <dbReference type="ARBA" id="ARBA00004123"/>
    </source>
</evidence>
<dbReference type="AlphaFoldDB" id="A0A9Q0SA86"/>
<dbReference type="PANTHER" id="PTHR22881">
    <property type="entry name" value="BROMODOMAIN CONTAINING PROTEIN"/>
    <property type="match status" value="1"/>
</dbReference>
<evidence type="ECO:0000256" key="2">
    <source>
        <dbReference type="ARBA" id="ARBA00023015"/>
    </source>
</evidence>
<organism evidence="10 11">
    <name type="scientific">Pseudolycoriella hygida</name>
    <dbReference type="NCBI Taxonomy" id="35572"/>
    <lineage>
        <taxon>Eukaryota</taxon>
        <taxon>Metazoa</taxon>
        <taxon>Ecdysozoa</taxon>
        <taxon>Arthropoda</taxon>
        <taxon>Hexapoda</taxon>
        <taxon>Insecta</taxon>
        <taxon>Pterygota</taxon>
        <taxon>Neoptera</taxon>
        <taxon>Endopterygota</taxon>
        <taxon>Diptera</taxon>
        <taxon>Nematocera</taxon>
        <taxon>Sciaroidea</taxon>
        <taxon>Sciaridae</taxon>
        <taxon>Pseudolycoriella</taxon>
    </lineage>
</organism>
<evidence type="ECO:0000256" key="3">
    <source>
        <dbReference type="ARBA" id="ARBA00023117"/>
    </source>
</evidence>
<feature type="coiled-coil region" evidence="7">
    <location>
        <begin position="599"/>
        <end position="635"/>
    </location>
</feature>
<dbReference type="OrthoDB" id="21648at2759"/>
<dbReference type="PANTHER" id="PTHR22881:SF27">
    <property type="entry name" value="BROMODOMAIN CONTAINING 7_9"/>
    <property type="match status" value="1"/>
</dbReference>
<dbReference type="SMART" id="SM00297">
    <property type="entry name" value="BROMO"/>
    <property type="match status" value="1"/>
</dbReference>
<feature type="compositionally biased region" description="Basic residues" evidence="8">
    <location>
        <begin position="68"/>
        <end position="92"/>
    </location>
</feature>
<dbReference type="Gene3D" id="1.20.920.10">
    <property type="entry name" value="Bromodomain-like"/>
    <property type="match status" value="1"/>
</dbReference>
<dbReference type="InterPro" id="IPR021900">
    <property type="entry name" value="DUF3512"/>
</dbReference>
<dbReference type="PROSITE" id="PS50014">
    <property type="entry name" value="BROMODOMAIN_2"/>
    <property type="match status" value="1"/>
</dbReference>
<keyword evidence="3 6" id="KW-0103">Bromodomain</keyword>
<dbReference type="Pfam" id="PF00439">
    <property type="entry name" value="Bromodomain"/>
    <property type="match status" value="1"/>
</dbReference>
<evidence type="ECO:0000256" key="4">
    <source>
        <dbReference type="ARBA" id="ARBA00023163"/>
    </source>
</evidence>
<feature type="compositionally biased region" description="Basic residues" evidence="8">
    <location>
        <begin position="1"/>
        <end position="11"/>
    </location>
</feature>
<reference evidence="10" key="1">
    <citation type="submission" date="2022-07" db="EMBL/GenBank/DDBJ databases">
        <authorList>
            <person name="Trinca V."/>
            <person name="Uliana J.V.C."/>
            <person name="Torres T.T."/>
            <person name="Ward R.J."/>
            <person name="Monesi N."/>
        </authorList>
    </citation>
    <scope>NUCLEOTIDE SEQUENCE</scope>
    <source>
        <strain evidence="10">HSMRA1968</strain>
        <tissue evidence="10">Whole embryos</tissue>
    </source>
</reference>
<evidence type="ECO:0000259" key="9">
    <source>
        <dbReference type="PROSITE" id="PS50014"/>
    </source>
</evidence>
<dbReference type="InterPro" id="IPR051831">
    <property type="entry name" value="Bromodomain_contain_prot"/>
</dbReference>
<name>A0A9Q0SA86_9DIPT</name>
<feature type="compositionally biased region" description="Basic and acidic residues" evidence="8">
    <location>
        <begin position="12"/>
        <end position="23"/>
    </location>
</feature>
<keyword evidence="11" id="KW-1185">Reference proteome</keyword>
<gene>
    <name evidence="10" type="primary">BRD7</name>
    <name evidence="10" type="ORF">Bhyg_04519</name>
</gene>